<name>A0A2A6ZEN8_9FIRM</name>
<accession>A0A2A6ZEN8</accession>
<evidence type="ECO:0008006" key="3">
    <source>
        <dbReference type="Google" id="ProtNLM"/>
    </source>
</evidence>
<dbReference type="AlphaFoldDB" id="A0A2A6ZEN8"/>
<proteinExistence type="predicted"/>
<organism evidence="1 2">
    <name type="scientific">Faecalibacterium langellae</name>
    <dbReference type="NCBI Taxonomy" id="3435293"/>
    <lineage>
        <taxon>Bacteria</taxon>
        <taxon>Bacillati</taxon>
        <taxon>Bacillota</taxon>
        <taxon>Clostridia</taxon>
        <taxon>Eubacteriales</taxon>
        <taxon>Oscillospiraceae</taxon>
        <taxon>Faecalibacterium</taxon>
    </lineage>
</organism>
<dbReference type="EMBL" id="NMTQ01000009">
    <property type="protein sequence ID" value="PDX59852.1"/>
    <property type="molecule type" value="Genomic_DNA"/>
</dbReference>
<evidence type="ECO:0000313" key="2">
    <source>
        <dbReference type="Proteomes" id="UP000220752"/>
    </source>
</evidence>
<reference evidence="1 2" key="1">
    <citation type="journal article" date="2017" name="Front. Microbiol.">
        <title>New Insights into the Diversity of the Genus Faecalibacterium.</title>
        <authorList>
            <person name="Benevides L."/>
            <person name="Burman S."/>
            <person name="Martin R."/>
            <person name="Robert V."/>
            <person name="Thomas M."/>
            <person name="Miquel S."/>
            <person name="Chain F."/>
            <person name="Sokol H."/>
            <person name="Bermudez-Humaran L.G."/>
            <person name="Morrison M."/>
            <person name="Langella P."/>
            <person name="Azevedo V.A."/>
            <person name="Chatel J.M."/>
            <person name="Soares S."/>
        </authorList>
    </citation>
    <scope>NUCLEOTIDE SEQUENCE [LARGE SCALE GENOMIC DNA]</scope>
    <source>
        <strain evidence="2">CNCM I-4540</strain>
    </source>
</reference>
<sequence length="124" mass="14308">MTVLGNLDPTPLTAFFGQLQTTEVIVTDERIAHIKERHPEDLLLFEQYGREAVLSPDLIIRDGKHIGTVFAVKKLPDTNLNVVVRLVLETDEAGFKNSVMTFYRLRERNLKKLLEKNQLLYTRE</sequence>
<gene>
    <name evidence="1" type="ORF">CGS46_00545</name>
</gene>
<protein>
    <recommendedName>
        <fullName evidence="3">Phage-Barnase-EndoU-ColicinE5/D-RelE like nuclease 3 domain-containing protein</fullName>
    </recommendedName>
</protein>
<comment type="caution">
    <text evidence="1">The sequence shown here is derived from an EMBL/GenBank/DDBJ whole genome shotgun (WGS) entry which is preliminary data.</text>
</comment>
<keyword evidence="2" id="KW-1185">Reference proteome</keyword>
<dbReference type="Proteomes" id="UP000220752">
    <property type="component" value="Unassembled WGS sequence"/>
</dbReference>
<evidence type="ECO:0000313" key="1">
    <source>
        <dbReference type="EMBL" id="PDX59852.1"/>
    </source>
</evidence>